<dbReference type="Pfam" id="PF02082">
    <property type="entry name" value="Rrf2"/>
    <property type="match status" value="1"/>
</dbReference>
<accession>A0A4R1K6M1</accession>
<dbReference type="SUPFAM" id="SSF46785">
    <property type="entry name" value="Winged helix' DNA-binding domain"/>
    <property type="match status" value="1"/>
</dbReference>
<dbReference type="GO" id="GO:0003700">
    <property type="term" value="F:DNA-binding transcription factor activity"/>
    <property type="evidence" value="ECO:0007669"/>
    <property type="project" value="TreeGrafter"/>
</dbReference>
<dbReference type="GO" id="GO:0005829">
    <property type="term" value="C:cytosol"/>
    <property type="evidence" value="ECO:0007669"/>
    <property type="project" value="TreeGrafter"/>
</dbReference>
<protein>
    <submittedName>
        <fullName evidence="2">BadM/Rrf2 family transcriptional regulator</fullName>
    </submittedName>
</protein>
<evidence type="ECO:0000256" key="1">
    <source>
        <dbReference type="ARBA" id="ARBA00023125"/>
    </source>
</evidence>
<dbReference type="PANTHER" id="PTHR33221:SF5">
    <property type="entry name" value="HTH-TYPE TRANSCRIPTIONAL REGULATOR ISCR"/>
    <property type="match status" value="1"/>
</dbReference>
<proteinExistence type="predicted"/>
<evidence type="ECO:0000313" key="3">
    <source>
        <dbReference type="Proteomes" id="UP000294614"/>
    </source>
</evidence>
<dbReference type="EMBL" id="SMGG01000005">
    <property type="protein sequence ID" value="TCK59886.1"/>
    <property type="molecule type" value="Genomic_DNA"/>
</dbReference>
<dbReference type="InterPro" id="IPR000944">
    <property type="entry name" value="Tscrpt_reg_Rrf2"/>
</dbReference>
<organism evidence="2 3">
    <name type="scientific">Seleniivibrio woodruffii</name>
    <dbReference type="NCBI Taxonomy" id="1078050"/>
    <lineage>
        <taxon>Bacteria</taxon>
        <taxon>Pseudomonadati</taxon>
        <taxon>Deferribacterota</taxon>
        <taxon>Deferribacteres</taxon>
        <taxon>Deferribacterales</taxon>
        <taxon>Geovibrionaceae</taxon>
        <taxon>Seleniivibrio</taxon>
    </lineage>
</organism>
<keyword evidence="3" id="KW-1185">Reference proteome</keyword>
<dbReference type="AlphaFoldDB" id="A0A4R1K6M1"/>
<dbReference type="InterPro" id="IPR036388">
    <property type="entry name" value="WH-like_DNA-bd_sf"/>
</dbReference>
<comment type="caution">
    <text evidence="2">The sequence shown here is derived from an EMBL/GenBank/DDBJ whole genome shotgun (WGS) entry which is preliminary data.</text>
</comment>
<gene>
    <name evidence="2" type="ORF">C8D98_2053</name>
</gene>
<dbReference type="NCBIfam" id="TIGR00738">
    <property type="entry name" value="rrf2_super"/>
    <property type="match status" value="1"/>
</dbReference>
<dbReference type="RefSeq" id="WP_132874039.1">
    <property type="nucleotide sequence ID" value="NZ_SMGG01000005.1"/>
</dbReference>
<dbReference type="Proteomes" id="UP000294614">
    <property type="component" value="Unassembled WGS sequence"/>
</dbReference>
<evidence type="ECO:0000313" key="2">
    <source>
        <dbReference type="EMBL" id="TCK59886.1"/>
    </source>
</evidence>
<sequence length="153" mass="16690">MFSMKTVYGLKALQFLASRGTNDPVLISEIAEHEKIPKKFLETILLTLKNEGLLTSKIGKGGGYLLAFPASSITMERIVSALEGSVALVPCVAEESGSKCEYCDDNSVCGVRLVMSNLTDQFVSSLRETTLQDMQAMTDEAVQNSKKIINYTI</sequence>
<dbReference type="GO" id="GO:0003677">
    <property type="term" value="F:DNA binding"/>
    <property type="evidence" value="ECO:0007669"/>
    <property type="project" value="UniProtKB-KW"/>
</dbReference>
<keyword evidence="1" id="KW-0238">DNA-binding</keyword>
<dbReference type="Gene3D" id="1.10.10.10">
    <property type="entry name" value="Winged helix-like DNA-binding domain superfamily/Winged helix DNA-binding domain"/>
    <property type="match status" value="1"/>
</dbReference>
<dbReference type="PROSITE" id="PS51197">
    <property type="entry name" value="HTH_RRF2_2"/>
    <property type="match status" value="1"/>
</dbReference>
<dbReference type="InterPro" id="IPR030489">
    <property type="entry name" value="TR_Rrf2-type_CS"/>
</dbReference>
<dbReference type="OrthoDB" id="9800519at2"/>
<name>A0A4R1K6M1_9BACT</name>
<reference evidence="2 3" key="1">
    <citation type="submission" date="2019-03" db="EMBL/GenBank/DDBJ databases">
        <title>Genomic Encyclopedia of Type Strains, Phase IV (KMG-IV): sequencing the most valuable type-strain genomes for metagenomic binning, comparative biology and taxonomic classification.</title>
        <authorList>
            <person name="Goeker M."/>
        </authorList>
    </citation>
    <scope>NUCLEOTIDE SEQUENCE [LARGE SCALE GENOMIC DNA]</scope>
    <source>
        <strain evidence="2 3">DSM 24984</strain>
    </source>
</reference>
<dbReference type="PROSITE" id="PS01332">
    <property type="entry name" value="HTH_RRF2_1"/>
    <property type="match status" value="1"/>
</dbReference>
<dbReference type="InterPro" id="IPR036390">
    <property type="entry name" value="WH_DNA-bd_sf"/>
</dbReference>
<dbReference type="PANTHER" id="PTHR33221">
    <property type="entry name" value="WINGED HELIX-TURN-HELIX TRANSCRIPTIONAL REGULATOR, RRF2 FAMILY"/>
    <property type="match status" value="1"/>
</dbReference>